<dbReference type="GO" id="GO:0008270">
    <property type="term" value="F:zinc ion binding"/>
    <property type="evidence" value="ECO:0007669"/>
    <property type="project" value="UniProtKB-KW"/>
</dbReference>
<reference evidence="8" key="1">
    <citation type="journal article" date="2017" name="Nucleic Acids Res.">
        <title>Proteogenomics produces comprehensive and highly accurate protein-coding gene annotation in a complete genome assembly of Malassezia sympodialis.</title>
        <authorList>
            <person name="Zhu Y."/>
            <person name="Engstroem P.G."/>
            <person name="Tellgren-Roth C."/>
            <person name="Baudo C.D."/>
            <person name="Kennell J.C."/>
            <person name="Sun S."/>
            <person name="Billmyre R.B."/>
            <person name="Schroeder M.S."/>
            <person name="Andersson A."/>
            <person name="Holm T."/>
            <person name="Sigurgeirsson B."/>
            <person name="Wu G."/>
            <person name="Sankaranarayanan S.R."/>
            <person name="Siddharthan R."/>
            <person name="Sanyal K."/>
            <person name="Lundeberg J."/>
            <person name="Nystedt B."/>
            <person name="Boekhout T."/>
            <person name="Dawson T.L. Jr."/>
            <person name="Heitman J."/>
            <person name="Scheynius A."/>
            <person name="Lehtioe J."/>
        </authorList>
    </citation>
    <scope>NUCLEOTIDE SEQUENCE [LARGE SCALE GENOMIC DNA]</scope>
    <source>
        <strain evidence="8">ATCC 42132</strain>
    </source>
</reference>
<dbReference type="InterPro" id="IPR019787">
    <property type="entry name" value="Znf_PHD-finger"/>
</dbReference>
<dbReference type="InterPro" id="IPR019786">
    <property type="entry name" value="Zinc_finger_PHD-type_CS"/>
</dbReference>
<dbReference type="Gene3D" id="3.30.40.10">
    <property type="entry name" value="Zinc/RING finger domain, C3HC4 (zinc finger)"/>
    <property type="match status" value="1"/>
</dbReference>
<feature type="region of interest" description="Disordered" evidence="5">
    <location>
        <begin position="457"/>
        <end position="510"/>
    </location>
</feature>
<dbReference type="SMART" id="SM00249">
    <property type="entry name" value="PHD"/>
    <property type="match status" value="1"/>
</dbReference>
<dbReference type="InterPro" id="IPR001965">
    <property type="entry name" value="Znf_PHD"/>
</dbReference>
<proteinExistence type="predicted"/>
<evidence type="ECO:0000259" key="6">
    <source>
        <dbReference type="PROSITE" id="PS50016"/>
    </source>
</evidence>
<accession>A0A1M8A9B1</accession>
<dbReference type="InterPro" id="IPR011011">
    <property type="entry name" value="Znf_FYVE_PHD"/>
</dbReference>
<keyword evidence="1" id="KW-0479">Metal-binding</keyword>
<dbReference type="OrthoDB" id="436852at2759"/>
<evidence type="ECO:0000313" key="8">
    <source>
        <dbReference type="Proteomes" id="UP000186303"/>
    </source>
</evidence>
<dbReference type="Pfam" id="PF00628">
    <property type="entry name" value="PHD"/>
    <property type="match status" value="1"/>
</dbReference>
<feature type="region of interest" description="Disordered" evidence="5">
    <location>
        <begin position="1"/>
        <end position="77"/>
    </location>
</feature>
<dbReference type="AlphaFoldDB" id="A0A1M8A9B1"/>
<evidence type="ECO:0000313" key="7">
    <source>
        <dbReference type="EMBL" id="SHO79075.1"/>
    </source>
</evidence>
<evidence type="ECO:0000256" key="5">
    <source>
        <dbReference type="SAM" id="MobiDB-lite"/>
    </source>
</evidence>
<dbReference type="PROSITE" id="PS50016">
    <property type="entry name" value="ZF_PHD_2"/>
    <property type="match status" value="1"/>
</dbReference>
<sequence>MLGVMAPPTPGPSTPASLAPRRPQVLPRDPTRPTKDRTKGKDRARRAHAKRGRTGARDTHDSSTRRRATAPRADVPCPPAVCGHTQYTMLGLHAHAAPGMKRSADAPAPAPYEPAPTTGADSARSQASMSDLLAPFAAPLAPMAPRAPPMQAVYLEGFGRLALHRHVLGDAAPAAAPPAPVPLVGPQERSERLRLVAHWLATDDDLEDDDPHSAGADAAATASTYHPMVAKGLRERSRRATGRRSPRAPRHDWWIASDGTRQRRGMPAATGRRRMVSTMHSLAASGIAPLMACRCGFTDDHMDMVQCDGCARWLHLACAGVSHVDQLPAADWVCDDCYDHRSAMAQPRATSTAAAHAGLHAHALLRSSTLSLAPSPKRCMEDRAFLPEYDDASPAGISASSDDGSRPLWRTPSPPSSLQLVGTPSRHFTPYAHAEWLPTPTHFLAHTPYNGMRTPSRALGPLDSPTAATRRAQHLATPQSQATPVHSDPVPSSAALSSPMPVTPTGPTRSRLLAMPLDSPALPKAASVAQMPLAWAWD</sequence>
<dbReference type="Proteomes" id="UP000186303">
    <property type="component" value="Chromosome 5"/>
</dbReference>
<dbReference type="InterPro" id="IPR013083">
    <property type="entry name" value="Znf_RING/FYVE/PHD"/>
</dbReference>
<feature type="domain" description="PHD-type" evidence="6">
    <location>
        <begin position="290"/>
        <end position="340"/>
    </location>
</feature>
<name>A0A1M8A9B1_MALS4</name>
<evidence type="ECO:0000256" key="3">
    <source>
        <dbReference type="ARBA" id="ARBA00022833"/>
    </source>
</evidence>
<dbReference type="VEuPathDB" id="FungiDB:MSYG_3424"/>
<feature type="compositionally biased region" description="Basic residues" evidence="5">
    <location>
        <begin position="42"/>
        <end position="54"/>
    </location>
</feature>
<dbReference type="STRING" id="1230383.A0A1M8A9B1"/>
<evidence type="ECO:0000256" key="1">
    <source>
        <dbReference type="ARBA" id="ARBA00022723"/>
    </source>
</evidence>
<evidence type="ECO:0000256" key="4">
    <source>
        <dbReference type="PROSITE-ProRule" id="PRU00146"/>
    </source>
</evidence>
<dbReference type="PROSITE" id="PS01359">
    <property type="entry name" value="ZF_PHD_1"/>
    <property type="match status" value="1"/>
</dbReference>
<keyword evidence="2 4" id="KW-0863">Zinc-finger</keyword>
<gene>
    <name evidence="7" type="ORF">MSYG_3424</name>
</gene>
<dbReference type="SUPFAM" id="SSF57903">
    <property type="entry name" value="FYVE/PHD zinc finger"/>
    <property type="match status" value="1"/>
</dbReference>
<organism evidence="7 8">
    <name type="scientific">Malassezia sympodialis (strain ATCC 42132)</name>
    <name type="common">Atopic eczema-associated yeast</name>
    <dbReference type="NCBI Taxonomy" id="1230383"/>
    <lineage>
        <taxon>Eukaryota</taxon>
        <taxon>Fungi</taxon>
        <taxon>Dikarya</taxon>
        <taxon>Basidiomycota</taxon>
        <taxon>Ustilaginomycotina</taxon>
        <taxon>Malasseziomycetes</taxon>
        <taxon>Malasseziales</taxon>
        <taxon>Malasseziaceae</taxon>
        <taxon>Malassezia</taxon>
    </lineage>
</organism>
<feature type="region of interest" description="Disordered" evidence="5">
    <location>
        <begin position="391"/>
        <end position="421"/>
    </location>
</feature>
<feature type="region of interest" description="Disordered" evidence="5">
    <location>
        <begin position="100"/>
        <end position="127"/>
    </location>
</feature>
<evidence type="ECO:0000256" key="2">
    <source>
        <dbReference type="ARBA" id="ARBA00022771"/>
    </source>
</evidence>
<keyword evidence="3" id="KW-0862">Zinc</keyword>
<dbReference type="EMBL" id="LT671825">
    <property type="protein sequence ID" value="SHO79075.1"/>
    <property type="molecule type" value="Genomic_DNA"/>
</dbReference>
<keyword evidence="8" id="KW-1185">Reference proteome</keyword>
<feature type="compositionally biased region" description="Basic and acidic residues" evidence="5">
    <location>
        <begin position="55"/>
        <end position="64"/>
    </location>
</feature>
<feature type="compositionally biased region" description="Basic and acidic residues" evidence="5">
    <location>
        <begin position="29"/>
        <end position="41"/>
    </location>
</feature>
<protein>
    <submittedName>
        <fullName evidence="7">Similar to S.cerevisiae protein SET3 (Defining member of the SET3 histone deacetylase complex)</fullName>
    </submittedName>
</protein>